<proteinExistence type="predicted"/>
<dbReference type="Proteomes" id="UP001153620">
    <property type="component" value="Chromosome 1"/>
</dbReference>
<keyword evidence="1" id="KW-0732">Signal</keyword>
<dbReference type="AlphaFoldDB" id="A0A9N9WL39"/>
<name>A0A9N9WL39_9DIPT</name>
<feature type="signal peptide" evidence="1">
    <location>
        <begin position="1"/>
        <end position="16"/>
    </location>
</feature>
<keyword evidence="3" id="KW-1185">Reference proteome</keyword>
<sequence>MYKFVILAFFAVIAVANCGIYSAAYVAPYATSYNAHTINHAVAAPLIAPSAKIVAASPYTYPYASYPYASYSYPYYYK</sequence>
<dbReference type="OrthoDB" id="7791079at2759"/>
<feature type="chain" id="PRO_5040288912" evidence="1">
    <location>
        <begin position="17"/>
        <end position="78"/>
    </location>
</feature>
<gene>
    <name evidence="2" type="ORF">CHIRRI_LOCUS2677</name>
</gene>
<dbReference type="EMBL" id="OU895877">
    <property type="protein sequence ID" value="CAG9799718.1"/>
    <property type="molecule type" value="Genomic_DNA"/>
</dbReference>
<reference evidence="2" key="2">
    <citation type="submission" date="2022-10" db="EMBL/GenBank/DDBJ databases">
        <authorList>
            <consortium name="ENA_rothamsted_submissions"/>
            <consortium name="culmorum"/>
            <person name="King R."/>
        </authorList>
    </citation>
    <scope>NUCLEOTIDE SEQUENCE</scope>
</reference>
<organism evidence="2 3">
    <name type="scientific">Chironomus riparius</name>
    <dbReference type="NCBI Taxonomy" id="315576"/>
    <lineage>
        <taxon>Eukaryota</taxon>
        <taxon>Metazoa</taxon>
        <taxon>Ecdysozoa</taxon>
        <taxon>Arthropoda</taxon>
        <taxon>Hexapoda</taxon>
        <taxon>Insecta</taxon>
        <taxon>Pterygota</taxon>
        <taxon>Neoptera</taxon>
        <taxon>Endopterygota</taxon>
        <taxon>Diptera</taxon>
        <taxon>Nematocera</taxon>
        <taxon>Chironomoidea</taxon>
        <taxon>Chironomidae</taxon>
        <taxon>Chironominae</taxon>
        <taxon>Chironomus</taxon>
    </lineage>
</organism>
<evidence type="ECO:0000313" key="3">
    <source>
        <dbReference type="Proteomes" id="UP001153620"/>
    </source>
</evidence>
<protein>
    <submittedName>
        <fullName evidence="2">Uncharacterized protein</fullName>
    </submittedName>
</protein>
<accession>A0A9N9WL39</accession>
<evidence type="ECO:0000256" key="1">
    <source>
        <dbReference type="SAM" id="SignalP"/>
    </source>
</evidence>
<evidence type="ECO:0000313" key="2">
    <source>
        <dbReference type="EMBL" id="CAG9799718.1"/>
    </source>
</evidence>
<reference evidence="2" key="1">
    <citation type="submission" date="2022-01" db="EMBL/GenBank/DDBJ databases">
        <authorList>
            <person name="King R."/>
        </authorList>
    </citation>
    <scope>NUCLEOTIDE SEQUENCE</scope>
</reference>